<dbReference type="EMBL" id="CP010086">
    <property type="protein sequence ID" value="AJG99255.1"/>
    <property type="molecule type" value="Genomic_DNA"/>
</dbReference>
<dbReference type="Proteomes" id="UP000821656">
    <property type="component" value="Unassembled WGS sequence"/>
</dbReference>
<dbReference type="SUPFAM" id="SSF69360">
    <property type="entry name" value="Cell wall binding repeat"/>
    <property type="match status" value="1"/>
</dbReference>
<organism evidence="4 6">
    <name type="scientific">Clostridium beijerinckii</name>
    <name type="common">Clostridium MP</name>
    <dbReference type="NCBI Taxonomy" id="1520"/>
    <lineage>
        <taxon>Bacteria</taxon>
        <taxon>Bacillati</taxon>
        <taxon>Bacillota</taxon>
        <taxon>Clostridia</taxon>
        <taxon>Eubacteriales</taxon>
        <taxon>Clostridiaceae</taxon>
        <taxon>Clostridium</taxon>
    </lineage>
</organism>
<dbReference type="InterPro" id="IPR053139">
    <property type="entry name" value="Surface_bspA-like"/>
</dbReference>
<dbReference type="RefSeq" id="WP_041896620.1">
    <property type="nucleotide sequence ID" value="NZ_CP010086.2"/>
</dbReference>
<dbReference type="PROSITE" id="PS51170">
    <property type="entry name" value="CW"/>
    <property type="match status" value="1"/>
</dbReference>
<accession>A0A0B5QE65</accession>
<dbReference type="PANTHER" id="PTHR45661">
    <property type="entry name" value="SURFACE ANTIGEN"/>
    <property type="match status" value="1"/>
</dbReference>
<name>A0A0B5QE65_CLOBE</name>
<proteinExistence type="predicted"/>
<dbReference type="OrthoDB" id="1895832at2"/>
<feature type="chain" id="PRO_5010611691" evidence="3">
    <location>
        <begin position="30"/>
        <end position="218"/>
    </location>
</feature>
<evidence type="ECO:0000313" key="6">
    <source>
        <dbReference type="Proteomes" id="UP000031866"/>
    </source>
</evidence>
<gene>
    <name evidence="5" type="ORF">DFH45_004467</name>
    <name evidence="4" type="ORF">LF65_02682</name>
</gene>
<protein>
    <submittedName>
        <fullName evidence="4">Cell wall-binding protein</fullName>
    </submittedName>
</protein>
<dbReference type="Proteomes" id="UP000031866">
    <property type="component" value="Chromosome"/>
</dbReference>
<dbReference type="Pfam" id="PF13306">
    <property type="entry name" value="LRR_5"/>
    <property type="match status" value="1"/>
</dbReference>
<dbReference type="InterPro" id="IPR032675">
    <property type="entry name" value="LRR_dom_sf"/>
</dbReference>
<dbReference type="AlphaFoldDB" id="A0A0B5QE65"/>
<dbReference type="Gene3D" id="3.80.10.10">
    <property type="entry name" value="Ribonuclease Inhibitor"/>
    <property type="match status" value="1"/>
</dbReference>
<dbReference type="PANTHER" id="PTHR45661:SF3">
    <property type="entry name" value="IG-LIKE DOMAIN-CONTAINING PROTEIN"/>
    <property type="match status" value="1"/>
</dbReference>
<reference evidence="4" key="2">
    <citation type="submission" date="2016-02" db="EMBL/GenBank/DDBJ databases">
        <title>Genome sequence of Clostridium beijerinckii strain 59B.</title>
        <authorList>
            <person name="Little G.T."/>
            <person name="Minton N.P."/>
        </authorList>
    </citation>
    <scope>NUCLEOTIDE SEQUENCE</scope>
    <source>
        <strain evidence="4">NCIMB 14988</strain>
    </source>
</reference>
<sequence>MKKLKLTKVIASVLIVASVLLLNPIGASAEWQQNSNGWWYSEGDSWAKGWRYISGNWYYFGTFGYMEKNQDVDGWYLDDNGVGIECIKAGEFDILKSTSGIVKFNRNVPWGPGKTGIPLVIPGKIGDIEIKSIGNRGFYNCEFLTDVTIPDSVTSIGDSAFERCVSLKRIIIPDSVESIGRDAFDECDEAVFYVNSEKTKQYLITYGISPSRIILNTK</sequence>
<dbReference type="InterPro" id="IPR026906">
    <property type="entry name" value="LRR_5"/>
</dbReference>
<reference evidence="5" key="3">
    <citation type="submission" date="2020-05" db="EMBL/GenBank/DDBJ databases">
        <title>Genomic insights into acetone-butanol-ethanol (ABE) fermentation by sequencing solventogenic clostridia strains.</title>
        <authorList>
            <person name="Brown S."/>
        </authorList>
    </citation>
    <scope>NUCLEOTIDE SEQUENCE</scope>
    <source>
        <strain evidence="5">DJ126</strain>
    </source>
</reference>
<feature type="repeat" description="Cell wall-binding" evidence="2">
    <location>
        <begin position="47"/>
        <end position="66"/>
    </location>
</feature>
<keyword evidence="1" id="KW-0677">Repeat</keyword>
<dbReference type="STRING" id="1520.LF65_02682"/>
<evidence type="ECO:0000313" key="5">
    <source>
        <dbReference type="EMBL" id="NRV11504.1"/>
    </source>
</evidence>
<keyword evidence="3" id="KW-0732">Signal</keyword>
<evidence type="ECO:0000313" key="4">
    <source>
        <dbReference type="EMBL" id="AJG99255.1"/>
    </source>
</evidence>
<evidence type="ECO:0000256" key="3">
    <source>
        <dbReference type="SAM" id="SignalP"/>
    </source>
</evidence>
<dbReference type="Gene3D" id="2.10.270.10">
    <property type="entry name" value="Cholin Binding"/>
    <property type="match status" value="1"/>
</dbReference>
<evidence type="ECO:0000256" key="2">
    <source>
        <dbReference type="PROSITE-ProRule" id="PRU00591"/>
    </source>
</evidence>
<feature type="signal peptide" evidence="3">
    <location>
        <begin position="1"/>
        <end position="29"/>
    </location>
</feature>
<dbReference type="KEGG" id="cbei:LF65_02682"/>
<dbReference type="InterPro" id="IPR018337">
    <property type="entry name" value="Cell_wall/Cho-bd_repeat"/>
</dbReference>
<evidence type="ECO:0000256" key="1">
    <source>
        <dbReference type="ARBA" id="ARBA00022737"/>
    </source>
</evidence>
<reference evidence="6" key="1">
    <citation type="submission" date="2014-12" db="EMBL/GenBank/DDBJ databases">
        <title>Genome sequence of Clostridium beijerinckii strain 59B.</title>
        <authorList>
            <person name="Little G.T."/>
            <person name="Minton N.P."/>
        </authorList>
    </citation>
    <scope>NUCLEOTIDE SEQUENCE [LARGE SCALE GENOMIC DNA]</scope>
    <source>
        <strain evidence="6">59B</strain>
    </source>
</reference>
<dbReference type="EMBL" id="JABSXK010000001">
    <property type="protein sequence ID" value="NRV11504.1"/>
    <property type="molecule type" value="Genomic_DNA"/>
</dbReference>